<dbReference type="AlphaFoldDB" id="A0AB73JGN1"/>
<gene>
    <name evidence="1" type="ORF">GAY54_08210</name>
</gene>
<evidence type="ECO:0000313" key="1">
    <source>
        <dbReference type="EMBL" id="MUG52536.1"/>
    </source>
</evidence>
<proteinExistence type="predicted"/>
<dbReference type="EMBL" id="WFHO01000014">
    <property type="protein sequence ID" value="MUG52536.1"/>
    <property type="molecule type" value="Genomic_DNA"/>
</dbReference>
<evidence type="ECO:0000313" key="2">
    <source>
        <dbReference type="Proteomes" id="UP000463077"/>
    </source>
</evidence>
<reference evidence="1 2" key="1">
    <citation type="journal article" date="2019" name="Int. J. Infect. Dis.">
        <title>Characterization of a community-acquired methicillin-resistant sequence type 338 Staphylococcus aureus strain containing a staphylococcal cassette chromosome mec type VT.</title>
        <authorList>
            <person name="Chen Y."/>
            <person name="Hong J."/>
            <person name="Chen Y."/>
            <person name="Wang H."/>
            <person name="Yu Y."/>
            <person name="Qu T."/>
        </authorList>
    </citation>
    <scope>NUCLEOTIDE SEQUENCE [LARGE SCALE GENOMIC DNA]</scope>
    <source>
        <strain evidence="1 2">LJ05</strain>
    </source>
</reference>
<organism evidence="1 2">
    <name type="scientific">Staphylococcus aureus</name>
    <dbReference type="NCBI Taxonomy" id="1280"/>
    <lineage>
        <taxon>Bacteria</taxon>
        <taxon>Bacillati</taxon>
        <taxon>Bacillota</taxon>
        <taxon>Bacilli</taxon>
        <taxon>Bacillales</taxon>
        <taxon>Staphylococcaceae</taxon>
        <taxon>Staphylococcus</taxon>
    </lineage>
</organism>
<protein>
    <recommendedName>
        <fullName evidence="3">ERCC4 domain-containing protein</fullName>
    </recommendedName>
</protein>
<dbReference type="Proteomes" id="UP000463077">
    <property type="component" value="Unassembled WGS sequence"/>
</dbReference>
<comment type="caution">
    <text evidence="1">The sequence shown here is derived from an EMBL/GenBank/DDBJ whole genome shotgun (WGS) entry which is preliminary data.</text>
</comment>
<dbReference type="RefSeq" id="WP_155560047.1">
    <property type="nucleotide sequence ID" value="NZ_JABMKL010000023.1"/>
</dbReference>
<evidence type="ECO:0008006" key="3">
    <source>
        <dbReference type="Google" id="ProtNLM"/>
    </source>
</evidence>
<name>A0AB73JGN1_STAAU</name>
<sequence>MSRKLLFEDASVAQCDLAIKTRNRLLKDLEENDFEDIFDSKVINYREFKKHNIIDYLIAKDDVIFFIENKNVKTSSVLANTLMKMNRL</sequence>
<accession>A0AB73JGN1</accession>